<reference evidence="2 3" key="1">
    <citation type="submission" date="2019-12" db="EMBL/GenBank/DDBJ databases">
        <authorList>
            <person name="Kun Z."/>
        </authorList>
    </citation>
    <scope>NUCLEOTIDE SEQUENCE [LARGE SCALE GENOMIC DNA]</scope>
    <source>
        <strain evidence="2 3">YIM 123512</strain>
    </source>
</reference>
<accession>A0A6L7EKZ3</accession>
<comment type="caution">
    <text evidence="2">The sequence shown here is derived from an EMBL/GenBank/DDBJ whole genome shotgun (WGS) entry which is preliminary data.</text>
</comment>
<keyword evidence="1" id="KW-1005">Bacterial flagellum biogenesis</keyword>
<name>A0A6L7EKZ3_9ACTN</name>
<dbReference type="GO" id="GO:0044780">
    <property type="term" value="P:bacterial-type flagellum assembly"/>
    <property type="evidence" value="ECO:0007669"/>
    <property type="project" value="InterPro"/>
</dbReference>
<evidence type="ECO:0000313" key="3">
    <source>
        <dbReference type="Proteomes" id="UP000473325"/>
    </source>
</evidence>
<dbReference type="Gene3D" id="1.20.58.300">
    <property type="entry name" value="FlgN-like"/>
    <property type="match status" value="1"/>
</dbReference>
<dbReference type="InterPro" id="IPR007809">
    <property type="entry name" value="FlgN-like"/>
</dbReference>
<evidence type="ECO:0000256" key="1">
    <source>
        <dbReference type="ARBA" id="ARBA00022795"/>
    </source>
</evidence>
<dbReference type="SUPFAM" id="SSF140566">
    <property type="entry name" value="FlgN-like"/>
    <property type="match status" value="1"/>
</dbReference>
<evidence type="ECO:0000313" key="2">
    <source>
        <dbReference type="EMBL" id="MXG87937.1"/>
    </source>
</evidence>
<proteinExistence type="predicted"/>
<keyword evidence="2" id="KW-0966">Cell projection</keyword>
<organism evidence="2 3">
    <name type="scientific">Nocardioides flavescens</name>
    <dbReference type="NCBI Taxonomy" id="2691959"/>
    <lineage>
        <taxon>Bacteria</taxon>
        <taxon>Bacillati</taxon>
        <taxon>Actinomycetota</taxon>
        <taxon>Actinomycetes</taxon>
        <taxon>Propionibacteriales</taxon>
        <taxon>Nocardioidaceae</taxon>
        <taxon>Nocardioides</taxon>
    </lineage>
</organism>
<keyword evidence="2" id="KW-0282">Flagellum</keyword>
<dbReference type="EMBL" id="WUEK01000001">
    <property type="protein sequence ID" value="MXG87937.1"/>
    <property type="molecule type" value="Genomic_DNA"/>
</dbReference>
<dbReference type="Pfam" id="PF05130">
    <property type="entry name" value="FlgN"/>
    <property type="match status" value="1"/>
</dbReference>
<keyword evidence="2" id="KW-0969">Cilium</keyword>
<dbReference type="RefSeq" id="WP_160873931.1">
    <property type="nucleotide sequence ID" value="NZ_WUEK01000001.1"/>
</dbReference>
<dbReference type="Proteomes" id="UP000473325">
    <property type="component" value="Unassembled WGS sequence"/>
</dbReference>
<sequence length="184" mass="19747">MDTSGLGGQTPVPPRDDAAQHVAREAVQQLSQVLWRERELLDELAYALEVEQLILASGRTRWLVRAAGSVETVLGDLRSTELLRAVAADAVAAAFGLDTNPSLRQLATELPEPWTEIFGEHREALVKVTQEITTLADSNRELITSGFRSARETLLSLGESTDGYAADGSAVSASAGTARVDFSI</sequence>
<dbReference type="InterPro" id="IPR036679">
    <property type="entry name" value="FlgN-like_sf"/>
</dbReference>
<dbReference type="AlphaFoldDB" id="A0A6L7EKZ3"/>
<gene>
    <name evidence="2" type="ORF">GRQ65_00045</name>
</gene>
<keyword evidence="3" id="KW-1185">Reference proteome</keyword>
<protein>
    <submittedName>
        <fullName evidence="2">Flagellar protein FlgN</fullName>
    </submittedName>
</protein>